<dbReference type="InterPro" id="IPR051337">
    <property type="entry name" value="OPA_Antiporter"/>
</dbReference>
<accession>A0AB34JEZ2</accession>
<feature type="transmembrane region" description="Helical" evidence="7">
    <location>
        <begin position="113"/>
        <end position="133"/>
    </location>
</feature>
<keyword evidence="5 7" id="KW-0472">Membrane</keyword>
<dbReference type="EMBL" id="JBGBPQ010000009">
    <property type="protein sequence ID" value="KAL1520181.1"/>
    <property type="molecule type" value="Genomic_DNA"/>
</dbReference>
<evidence type="ECO:0000313" key="10">
    <source>
        <dbReference type="Proteomes" id="UP001515480"/>
    </source>
</evidence>
<feature type="domain" description="Major facilitator superfamily (MFS) profile" evidence="8">
    <location>
        <begin position="70"/>
        <end position="468"/>
    </location>
</feature>
<feature type="compositionally biased region" description="Polar residues" evidence="6">
    <location>
        <begin position="1"/>
        <end position="41"/>
    </location>
</feature>
<feature type="transmembrane region" description="Helical" evidence="7">
    <location>
        <begin position="322"/>
        <end position="342"/>
    </location>
</feature>
<feature type="transmembrane region" description="Helical" evidence="7">
    <location>
        <begin position="413"/>
        <end position="433"/>
    </location>
</feature>
<dbReference type="Gene3D" id="1.20.1250.20">
    <property type="entry name" value="MFS general substrate transporter like domains"/>
    <property type="match status" value="2"/>
</dbReference>
<evidence type="ECO:0000259" key="8">
    <source>
        <dbReference type="PROSITE" id="PS50850"/>
    </source>
</evidence>
<dbReference type="PIRSF" id="PIRSF002808">
    <property type="entry name" value="Hexose_phosphate_transp"/>
    <property type="match status" value="1"/>
</dbReference>
<evidence type="ECO:0000256" key="1">
    <source>
        <dbReference type="ARBA" id="ARBA00004127"/>
    </source>
</evidence>
<keyword evidence="3 7" id="KW-0812">Transmembrane</keyword>
<keyword evidence="10" id="KW-1185">Reference proteome</keyword>
<evidence type="ECO:0000256" key="4">
    <source>
        <dbReference type="ARBA" id="ARBA00022989"/>
    </source>
</evidence>
<dbReference type="InterPro" id="IPR020846">
    <property type="entry name" value="MFS_dom"/>
</dbReference>
<dbReference type="GO" id="GO:0016020">
    <property type="term" value="C:membrane"/>
    <property type="evidence" value="ECO:0007669"/>
    <property type="project" value="InterPro"/>
</dbReference>
<feature type="compositionally biased region" description="Acidic residues" evidence="6">
    <location>
        <begin position="49"/>
        <end position="64"/>
    </location>
</feature>
<gene>
    <name evidence="9" type="ORF">AB1Y20_023651</name>
</gene>
<organism evidence="9 10">
    <name type="scientific">Prymnesium parvum</name>
    <name type="common">Toxic golden alga</name>
    <dbReference type="NCBI Taxonomy" id="97485"/>
    <lineage>
        <taxon>Eukaryota</taxon>
        <taxon>Haptista</taxon>
        <taxon>Haptophyta</taxon>
        <taxon>Prymnesiophyceae</taxon>
        <taxon>Prymnesiales</taxon>
        <taxon>Prymnesiaceae</taxon>
        <taxon>Prymnesium</taxon>
    </lineage>
</organism>
<evidence type="ECO:0000256" key="5">
    <source>
        <dbReference type="ARBA" id="ARBA00023136"/>
    </source>
</evidence>
<feature type="transmembrane region" description="Helical" evidence="7">
    <location>
        <begin position="231"/>
        <end position="251"/>
    </location>
</feature>
<feature type="transmembrane region" description="Helical" evidence="7">
    <location>
        <begin position="281"/>
        <end position="302"/>
    </location>
</feature>
<evidence type="ECO:0000256" key="2">
    <source>
        <dbReference type="ARBA" id="ARBA00009598"/>
    </source>
</evidence>
<dbReference type="Proteomes" id="UP001515480">
    <property type="component" value="Unassembled WGS sequence"/>
</dbReference>
<feature type="transmembrane region" description="Helical" evidence="7">
    <location>
        <begin position="354"/>
        <end position="372"/>
    </location>
</feature>
<evidence type="ECO:0000313" key="9">
    <source>
        <dbReference type="EMBL" id="KAL1520181.1"/>
    </source>
</evidence>
<name>A0AB34JEZ2_PRYPA</name>
<evidence type="ECO:0000256" key="3">
    <source>
        <dbReference type="ARBA" id="ARBA00022692"/>
    </source>
</evidence>
<proteinExistence type="inferred from homology"/>
<feature type="transmembrane region" description="Helical" evidence="7">
    <location>
        <begin position="378"/>
        <end position="401"/>
    </location>
</feature>
<sequence length="497" mass="52941">MCMSRSLSEQRLAKQQQTPANGQATPSAVQPTPLQEQNSSDAPPKAQEDEPEEDENALFDEGDAQEGVSQLRMREFALIYIAYMGFLIARKNYGFWLPSVLSELGKGKREAGTLGSTFEMTYGAASLFNGILIDMASPKHLLVGGLLLSGLVNVCIGATTSLPIMVVLWGANGVIQSFGWPSITNVFLAWFPDPASRGAWYSLLSTCQNVGAALVPLLVSSSMAQWGWKAALYSPAAASCIVAGTLGALLYGSPEAARNSGDEMRPSQSRNSLSKMLGEQVVMNPALWLMAVNYFGVSMLRTCLSDWSNVFLQEEKSLSLPVAARCLFLMELGGFAGSLVAGSVSDKLFQGRRGPVVCICTFMLAPTLLVLLQIESAIIVQGCYLLLGFSAFPVHVLLGLFSREVVPAGVSSSAGGFVKCIAQIGGAFAGYPLGALQQSAGWRGVISVLALVAVLSALSALPLWRTTAQNRIRARNGTVSDFKTMNKKSKEAKGKLA</sequence>
<reference evidence="9 10" key="1">
    <citation type="journal article" date="2024" name="Science">
        <title>Giant polyketide synthase enzymes in the biosynthesis of giant marine polyether toxins.</title>
        <authorList>
            <person name="Fallon T.R."/>
            <person name="Shende V.V."/>
            <person name="Wierzbicki I.H."/>
            <person name="Pendleton A.L."/>
            <person name="Watervoot N.F."/>
            <person name="Auber R.P."/>
            <person name="Gonzalez D.J."/>
            <person name="Wisecaver J.H."/>
            <person name="Moore B.S."/>
        </authorList>
    </citation>
    <scope>NUCLEOTIDE SEQUENCE [LARGE SCALE GENOMIC DNA]</scope>
    <source>
        <strain evidence="9 10">12B1</strain>
    </source>
</reference>
<dbReference type="AlphaFoldDB" id="A0AB34JEZ2"/>
<comment type="similarity">
    <text evidence="2">Belongs to the major facilitator superfamily. Organophosphate:Pi antiporter (OPA) (TC 2.A.1.4) family.</text>
</comment>
<comment type="subcellular location">
    <subcellularLocation>
        <location evidence="1">Endomembrane system</location>
        <topology evidence="1">Multi-pass membrane protein</topology>
    </subcellularLocation>
</comment>
<dbReference type="SUPFAM" id="SSF103473">
    <property type="entry name" value="MFS general substrate transporter"/>
    <property type="match status" value="1"/>
</dbReference>
<dbReference type="InterPro" id="IPR011701">
    <property type="entry name" value="MFS"/>
</dbReference>
<dbReference type="Pfam" id="PF07690">
    <property type="entry name" value="MFS_1"/>
    <property type="match status" value="1"/>
</dbReference>
<dbReference type="PANTHER" id="PTHR43826">
    <property type="entry name" value="GLUCOSE-6-PHOSPHATE EXCHANGER SLC37A4"/>
    <property type="match status" value="1"/>
</dbReference>
<feature type="transmembrane region" description="Helical" evidence="7">
    <location>
        <begin position="198"/>
        <end position="219"/>
    </location>
</feature>
<dbReference type="GO" id="GO:0012505">
    <property type="term" value="C:endomembrane system"/>
    <property type="evidence" value="ECO:0007669"/>
    <property type="project" value="UniProtKB-SubCell"/>
</dbReference>
<feature type="transmembrane region" description="Helical" evidence="7">
    <location>
        <begin position="76"/>
        <end position="93"/>
    </location>
</feature>
<dbReference type="PANTHER" id="PTHR43826:SF3">
    <property type="entry name" value="GLUCOSE-6-PHOSPHATE EXCHANGER SLC37A4"/>
    <property type="match status" value="1"/>
</dbReference>
<feature type="region of interest" description="Disordered" evidence="6">
    <location>
        <begin position="1"/>
        <end position="64"/>
    </location>
</feature>
<dbReference type="InterPro" id="IPR000849">
    <property type="entry name" value="Sugar_P_transporter"/>
</dbReference>
<feature type="transmembrane region" description="Helical" evidence="7">
    <location>
        <begin position="145"/>
        <end position="168"/>
    </location>
</feature>
<dbReference type="InterPro" id="IPR036259">
    <property type="entry name" value="MFS_trans_sf"/>
</dbReference>
<protein>
    <recommendedName>
        <fullName evidence="8">Major facilitator superfamily (MFS) profile domain-containing protein</fullName>
    </recommendedName>
</protein>
<dbReference type="PROSITE" id="PS50850">
    <property type="entry name" value="MFS"/>
    <property type="match status" value="1"/>
</dbReference>
<dbReference type="GO" id="GO:0061513">
    <property type="term" value="F:glucose 6-phosphate:phosphate antiporter activity"/>
    <property type="evidence" value="ECO:0007669"/>
    <property type="project" value="TreeGrafter"/>
</dbReference>
<keyword evidence="4 7" id="KW-1133">Transmembrane helix</keyword>
<evidence type="ECO:0000256" key="7">
    <source>
        <dbReference type="SAM" id="Phobius"/>
    </source>
</evidence>
<comment type="caution">
    <text evidence="9">The sequence shown here is derived from an EMBL/GenBank/DDBJ whole genome shotgun (WGS) entry which is preliminary data.</text>
</comment>
<evidence type="ECO:0000256" key="6">
    <source>
        <dbReference type="SAM" id="MobiDB-lite"/>
    </source>
</evidence>
<feature type="transmembrane region" description="Helical" evidence="7">
    <location>
        <begin position="445"/>
        <end position="464"/>
    </location>
</feature>
<feature type="transmembrane region" description="Helical" evidence="7">
    <location>
        <begin position="174"/>
        <end position="191"/>
    </location>
</feature>
<dbReference type="GO" id="GO:0035435">
    <property type="term" value="P:phosphate ion transmembrane transport"/>
    <property type="evidence" value="ECO:0007669"/>
    <property type="project" value="TreeGrafter"/>
</dbReference>